<dbReference type="Gene3D" id="3.90.70.80">
    <property type="match status" value="1"/>
</dbReference>
<reference evidence="5" key="1">
    <citation type="submission" date="2023-07" db="EMBL/GenBank/DDBJ databases">
        <authorList>
            <consortium name="CYATHOMIX"/>
        </authorList>
    </citation>
    <scope>NUCLEOTIDE SEQUENCE</scope>
    <source>
        <strain evidence="5">N/A</strain>
    </source>
</reference>
<proteinExistence type="inferred from homology"/>
<dbReference type="Proteomes" id="UP001176961">
    <property type="component" value="Unassembled WGS sequence"/>
</dbReference>
<dbReference type="InterPro" id="IPR028889">
    <property type="entry name" value="USP"/>
</dbReference>
<feature type="compositionally biased region" description="Basic and acidic residues" evidence="2">
    <location>
        <begin position="761"/>
        <end position="773"/>
    </location>
</feature>
<comment type="similarity">
    <text evidence="1">Belongs to the peptidase C19 family.</text>
</comment>
<dbReference type="EMBL" id="CATQJL010000223">
    <property type="protein sequence ID" value="CAJ0598172.1"/>
    <property type="molecule type" value="Genomic_DNA"/>
</dbReference>
<feature type="compositionally biased region" description="Polar residues" evidence="2">
    <location>
        <begin position="178"/>
        <end position="190"/>
    </location>
</feature>
<dbReference type="CDD" id="cd02257">
    <property type="entry name" value="Peptidase_C19"/>
    <property type="match status" value="1"/>
</dbReference>
<evidence type="ECO:0000256" key="2">
    <source>
        <dbReference type="SAM" id="MobiDB-lite"/>
    </source>
</evidence>
<feature type="compositionally biased region" description="Low complexity" evidence="2">
    <location>
        <begin position="237"/>
        <end position="251"/>
    </location>
</feature>
<feature type="region of interest" description="Disordered" evidence="2">
    <location>
        <begin position="104"/>
        <end position="135"/>
    </location>
</feature>
<dbReference type="SUPFAM" id="SSF54001">
    <property type="entry name" value="Cysteine proteinases"/>
    <property type="match status" value="2"/>
</dbReference>
<feature type="region of interest" description="Disordered" evidence="2">
    <location>
        <begin position="155"/>
        <end position="259"/>
    </location>
</feature>
<dbReference type="GO" id="GO:0004843">
    <property type="term" value="F:cysteine-type deubiquitinase activity"/>
    <property type="evidence" value="ECO:0007669"/>
    <property type="project" value="InterPro"/>
</dbReference>
<feature type="domain" description="OTU" evidence="4">
    <location>
        <begin position="1121"/>
        <end position="1262"/>
    </location>
</feature>
<gene>
    <name evidence="5" type="ORF">CYNAS_LOCUS10155</name>
</gene>
<feature type="compositionally biased region" description="Polar residues" evidence="2">
    <location>
        <begin position="204"/>
        <end position="215"/>
    </location>
</feature>
<organism evidence="5 6">
    <name type="scientific">Cylicocyclus nassatus</name>
    <name type="common">Nematode worm</name>
    <dbReference type="NCBI Taxonomy" id="53992"/>
    <lineage>
        <taxon>Eukaryota</taxon>
        <taxon>Metazoa</taxon>
        <taxon>Ecdysozoa</taxon>
        <taxon>Nematoda</taxon>
        <taxon>Chromadorea</taxon>
        <taxon>Rhabditida</taxon>
        <taxon>Rhabditina</taxon>
        <taxon>Rhabditomorpha</taxon>
        <taxon>Strongyloidea</taxon>
        <taxon>Strongylidae</taxon>
        <taxon>Cylicocyclus</taxon>
    </lineage>
</organism>
<sequence length="1373" mass="151765">MSEFRRWTTCFGKLFVDPSEGSFTVTDFKGGKSEEHKFFAKEFTSFANPPNFASAQQFTLRFDLSKQHSAKYQKRRHALVIKIPDRSRKIKDIYDEVKKAFDSKSHRSRHMNTSNASPLGMLRSFPNPSKSRSEHRHRIPKFVFDDPLPNCSGPLSPGPVFKKPPSFVGNKSAHEPKNLNSVPDTSSGIATDNAGKSRGLENAAAQTSGKPSGSSGDVIEIIPIESKRSKTGSKPASSVGSRGSKSMSRSKPATNDIPIVDVDEVAGILKSPTSKEFNEPEPGTVDKNQSKTQNSRKSSELEKTSQGSIISLVEQDALSTSHIRVSAPFDKRIHTVTFKQKRSGRSPTKPTLAKRLASEFNDEPIPSDAMIDLDGLSSSSFYGSQKPVSNRKQVAKCEIISPRPQLLADSISSSRCLMSPPSGSKGFPTSSLHISREAVTPNRKRKEVNDTVPKDFLNDSDVFNSLSPPPAEHQPSPYSYRGLENLTNSCYMNATLQALASVYPFYYRMQMIQQRREDGGECSEFVRRFNDVLHNLVSPDRESDMKYGCATKISVLEALRAAAGRELGTDPDFGSSMQQDAHEFLAKTLEALEKESLRRRRIIKNEKTVDSSPECSLPAASSRNPAGVFQHKIRDRFGCERCARASEMTNDAIDLTVTVSAGESIQKMIENALAREEIEFKCDHCGTGAGFMSRAFATLPQSLIVVVKRYRFGEAGGSKVEERIGVSRELFLKDLFVDSDVKKQEGIARRSLSQSVAPCIREPRENGRGRSDDSGVSSEVESARRLKGCPQAEHFVSKISNSSAAKELAHINVLQISHSSGATEQCENARSTTDVATISDSTFINCTSSNSLENPVLPAKSGDSTSQADVTSRTSRLALSPLKMNRSCSARDEKLNDSFGSPKLVIVDDVTMETSEGVVDRLEKENALYSPLKLVPEVEGRVIKQSGGYLKDSPDVGSAGSGNGSTASHEVADVPNDIGSASTQSDDNVLEKDVNSLKLSDSRDVPSKRARLESTGPEKSQNSTADSIIVEPSTSYARQVTEPLRPSSSIMSCIQTPTTPSREQISVVGEVEERSMLVFRPVTEERQKAWCERLGFAYVGSLDRRKRMFGREIEFSLRDIPQSCEVRGDGNCLFRTLCWWITGGSEREYVLLRKKLIAFMTKYRSKFTSLLMSQQDMDTHLMRMAEDGEWGTQVELAAAACWLNVNIYTFLEGKWLRYRPLFRWKSDGSSPISMSRNECNDDTGAIFICNASGCHFQPAVSVEPRTVKRSLRPRRDRDILKDPSPLRSTPEPPYVFNVADGPVYSLSAVICHHGDSLLTGHYSTFALDATRQEWLDCNDHIITKVSETEVIDNSSSSGYIFIYNRVEDPLSRL</sequence>
<feature type="region of interest" description="Disordered" evidence="2">
    <location>
        <begin position="947"/>
        <end position="1036"/>
    </location>
</feature>
<feature type="region of interest" description="Disordered" evidence="2">
    <location>
        <begin position="758"/>
        <end position="783"/>
    </location>
</feature>
<dbReference type="InterPro" id="IPR038765">
    <property type="entry name" value="Papain-like_cys_pep_sf"/>
</dbReference>
<comment type="caution">
    <text evidence="5">The sequence shown here is derived from an EMBL/GenBank/DDBJ whole genome shotgun (WGS) entry which is preliminary data.</text>
</comment>
<dbReference type="PANTHER" id="PTHR24006">
    <property type="entry name" value="UBIQUITIN CARBOXYL-TERMINAL HYDROLASE"/>
    <property type="match status" value="1"/>
</dbReference>
<dbReference type="PROSITE" id="PS50802">
    <property type="entry name" value="OTU"/>
    <property type="match status" value="1"/>
</dbReference>
<evidence type="ECO:0000259" key="3">
    <source>
        <dbReference type="PROSITE" id="PS50235"/>
    </source>
</evidence>
<feature type="domain" description="USP" evidence="3">
    <location>
        <begin position="481"/>
        <end position="1366"/>
    </location>
</feature>
<feature type="compositionally biased region" description="Basic and acidic residues" evidence="2">
    <location>
        <begin position="989"/>
        <end position="1012"/>
    </location>
</feature>
<keyword evidence="6" id="KW-1185">Reference proteome</keyword>
<accession>A0AA36GTS1</accession>
<dbReference type="InterPro" id="IPR018200">
    <property type="entry name" value="USP_CS"/>
</dbReference>
<dbReference type="GO" id="GO:0005829">
    <property type="term" value="C:cytosol"/>
    <property type="evidence" value="ECO:0007669"/>
    <property type="project" value="TreeGrafter"/>
</dbReference>
<dbReference type="CDD" id="cd22755">
    <property type="entry name" value="OTU_CeDUB-like"/>
    <property type="match status" value="1"/>
</dbReference>
<dbReference type="PROSITE" id="PS00973">
    <property type="entry name" value="USP_2"/>
    <property type="match status" value="1"/>
</dbReference>
<name>A0AA36GTS1_CYLNA</name>
<feature type="region of interest" description="Disordered" evidence="2">
    <location>
        <begin position="271"/>
        <end position="306"/>
    </location>
</feature>
<feature type="compositionally biased region" description="Basic and acidic residues" evidence="2">
    <location>
        <begin position="447"/>
        <end position="457"/>
    </location>
</feature>
<dbReference type="GO" id="GO:0016579">
    <property type="term" value="P:protein deubiquitination"/>
    <property type="evidence" value="ECO:0007669"/>
    <property type="project" value="InterPro"/>
</dbReference>
<dbReference type="InterPro" id="IPR050164">
    <property type="entry name" value="Peptidase_C19"/>
</dbReference>
<dbReference type="GO" id="GO:0005634">
    <property type="term" value="C:nucleus"/>
    <property type="evidence" value="ECO:0007669"/>
    <property type="project" value="TreeGrafter"/>
</dbReference>
<dbReference type="Pfam" id="PF00443">
    <property type="entry name" value="UCH"/>
    <property type="match status" value="1"/>
</dbReference>
<evidence type="ECO:0000259" key="4">
    <source>
        <dbReference type="PROSITE" id="PS50802"/>
    </source>
</evidence>
<evidence type="ECO:0000313" key="6">
    <source>
        <dbReference type="Proteomes" id="UP001176961"/>
    </source>
</evidence>
<evidence type="ECO:0000256" key="1">
    <source>
        <dbReference type="ARBA" id="ARBA00009085"/>
    </source>
</evidence>
<dbReference type="InterPro" id="IPR001394">
    <property type="entry name" value="Peptidase_C19_UCH"/>
</dbReference>
<feature type="compositionally biased region" description="Polar residues" evidence="2">
    <location>
        <begin position="286"/>
        <end position="296"/>
    </location>
</feature>
<feature type="region of interest" description="Disordered" evidence="2">
    <location>
        <begin position="419"/>
        <end position="478"/>
    </location>
</feature>
<feature type="compositionally biased region" description="Polar residues" evidence="2">
    <location>
        <begin position="1017"/>
        <end position="1036"/>
    </location>
</feature>
<protein>
    <submittedName>
        <fullName evidence="5">Uncharacterized protein</fullName>
    </submittedName>
</protein>
<dbReference type="Gene3D" id="3.90.70.10">
    <property type="entry name" value="Cysteine proteinases"/>
    <property type="match status" value="2"/>
</dbReference>
<evidence type="ECO:0000313" key="5">
    <source>
        <dbReference type="EMBL" id="CAJ0598172.1"/>
    </source>
</evidence>
<dbReference type="PROSITE" id="PS50235">
    <property type="entry name" value="USP_3"/>
    <property type="match status" value="1"/>
</dbReference>
<dbReference type="InterPro" id="IPR003323">
    <property type="entry name" value="OTU_dom"/>
</dbReference>